<evidence type="ECO:0000256" key="10">
    <source>
        <dbReference type="ARBA" id="ARBA00026227"/>
    </source>
</evidence>
<evidence type="ECO:0000256" key="12">
    <source>
        <dbReference type="ARBA" id="ARBA00030897"/>
    </source>
</evidence>
<feature type="non-terminal residue" evidence="13">
    <location>
        <position position="132"/>
    </location>
</feature>
<reference evidence="14" key="1">
    <citation type="submission" date="2021-01" db="EMBL/GenBank/DDBJ databases">
        <title>Caligus Genome Assembly.</title>
        <authorList>
            <person name="Gallardo-Escarate C."/>
        </authorList>
    </citation>
    <scope>NUCLEOTIDE SEQUENCE [LARGE SCALE GENOMIC DNA]</scope>
</reference>
<keyword evidence="4" id="KW-0509">mRNA transport</keyword>
<feature type="non-terminal residue" evidence="13">
    <location>
        <position position="1"/>
    </location>
</feature>
<protein>
    <recommendedName>
        <fullName evidence="10">mRNA export factor GLE1</fullName>
    </recommendedName>
    <alternativeName>
        <fullName evidence="12">GLE1 RNA export mediator</fullName>
    </alternativeName>
    <alternativeName>
        <fullName evidence="11">Nucleoporin GLE1</fullName>
    </alternativeName>
</protein>
<proteinExistence type="inferred from homology"/>
<evidence type="ECO:0000256" key="11">
    <source>
        <dbReference type="ARBA" id="ARBA00029983"/>
    </source>
</evidence>
<evidence type="ECO:0000256" key="7">
    <source>
        <dbReference type="ARBA" id="ARBA00023132"/>
    </source>
</evidence>
<keyword evidence="6" id="KW-0811">Translocation</keyword>
<keyword evidence="5" id="KW-0653">Protein transport</keyword>
<dbReference type="GO" id="GO:0016973">
    <property type="term" value="P:poly(A)+ mRNA export from nucleus"/>
    <property type="evidence" value="ECO:0007669"/>
    <property type="project" value="InterPro"/>
</dbReference>
<dbReference type="OrthoDB" id="420884at2759"/>
<dbReference type="GO" id="GO:0044614">
    <property type="term" value="C:nuclear pore cytoplasmic filaments"/>
    <property type="evidence" value="ECO:0007669"/>
    <property type="project" value="TreeGrafter"/>
</dbReference>
<keyword evidence="3" id="KW-0813">Transport</keyword>
<evidence type="ECO:0000256" key="6">
    <source>
        <dbReference type="ARBA" id="ARBA00023010"/>
    </source>
</evidence>
<dbReference type="InterPro" id="IPR012476">
    <property type="entry name" value="GLE1"/>
</dbReference>
<dbReference type="EMBL" id="CP045896">
    <property type="protein sequence ID" value="QQP50594.1"/>
    <property type="molecule type" value="Genomic_DNA"/>
</dbReference>
<evidence type="ECO:0000256" key="1">
    <source>
        <dbReference type="ARBA" id="ARBA00004567"/>
    </source>
</evidence>
<evidence type="ECO:0000256" key="5">
    <source>
        <dbReference type="ARBA" id="ARBA00022927"/>
    </source>
</evidence>
<evidence type="ECO:0000256" key="2">
    <source>
        <dbReference type="ARBA" id="ARBA00011056"/>
    </source>
</evidence>
<sequence>RRQGKFIKHMSGVIRLYAAYAIAELPQSHSNRSIFHGIGNLWRLSASTLNLSPVNEITAIVLCEVVEIGGNALLESYKNQFKALLDIMHRLYIQRIKAVTQEGCHGSLSRLEDLFDKFKKNQSIPRAEGALQ</sequence>
<dbReference type="GO" id="GO:0015031">
    <property type="term" value="P:protein transport"/>
    <property type="evidence" value="ECO:0007669"/>
    <property type="project" value="UniProtKB-KW"/>
</dbReference>
<evidence type="ECO:0000256" key="8">
    <source>
        <dbReference type="ARBA" id="ARBA00023242"/>
    </source>
</evidence>
<evidence type="ECO:0000313" key="14">
    <source>
        <dbReference type="Proteomes" id="UP000595437"/>
    </source>
</evidence>
<evidence type="ECO:0000256" key="3">
    <source>
        <dbReference type="ARBA" id="ARBA00022448"/>
    </source>
</evidence>
<gene>
    <name evidence="13" type="ORF">FKW44_011643</name>
</gene>
<name>A0A7T8HIL2_CALRO</name>
<dbReference type="InterPro" id="IPR038506">
    <property type="entry name" value="GLE1-like_sf"/>
</dbReference>
<dbReference type="GO" id="GO:0000822">
    <property type="term" value="F:inositol hexakisphosphate binding"/>
    <property type="evidence" value="ECO:0007669"/>
    <property type="project" value="TreeGrafter"/>
</dbReference>
<dbReference type="PANTHER" id="PTHR12960">
    <property type="entry name" value="GLE-1-RELATED"/>
    <property type="match status" value="1"/>
</dbReference>
<dbReference type="Proteomes" id="UP000595437">
    <property type="component" value="Chromosome 7"/>
</dbReference>
<keyword evidence="14" id="KW-1185">Reference proteome</keyword>
<evidence type="ECO:0000256" key="9">
    <source>
        <dbReference type="ARBA" id="ARBA00024680"/>
    </source>
</evidence>
<organism evidence="13 14">
    <name type="scientific">Caligus rogercresseyi</name>
    <name type="common">Sea louse</name>
    <dbReference type="NCBI Taxonomy" id="217165"/>
    <lineage>
        <taxon>Eukaryota</taxon>
        <taxon>Metazoa</taxon>
        <taxon>Ecdysozoa</taxon>
        <taxon>Arthropoda</taxon>
        <taxon>Crustacea</taxon>
        <taxon>Multicrustacea</taxon>
        <taxon>Hexanauplia</taxon>
        <taxon>Copepoda</taxon>
        <taxon>Siphonostomatoida</taxon>
        <taxon>Caligidae</taxon>
        <taxon>Caligus</taxon>
    </lineage>
</organism>
<dbReference type="GO" id="GO:0005737">
    <property type="term" value="C:cytoplasm"/>
    <property type="evidence" value="ECO:0007669"/>
    <property type="project" value="TreeGrafter"/>
</dbReference>
<dbReference type="GO" id="GO:0005543">
    <property type="term" value="F:phospholipid binding"/>
    <property type="evidence" value="ECO:0007669"/>
    <property type="project" value="TreeGrafter"/>
</dbReference>
<keyword evidence="8" id="KW-0539">Nucleus</keyword>
<dbReference type="AlphaFoldDB" id="A0A7T8HIL2"/>
<dbReference type="PANTHER" id="PTHR12960:SF0">
    <property type="entry name" value="MRNA EXPORT FACTOR GLE1"/>
    <property type="match status" value="1"/>
</dbReference>
<dbReference type="GO" id="GO:0031369">
    <property type="term" value="F:translation initiation factor binding"/>
    <property type="evidence" value="ECO:0007669"/>
    <property type="project" value="TreeGrafter"/>
</dbReference>
<dbReference type="Gene3D" id="1.25.40.510">
    <property type="entry name" value="GLE1-like"/>
    <property type="match status" value="1"/>
</dbReference>
<comment type="function">
    <text evidence="9">Required for the export of mRNAs containing poly(A) tails from the nucleus into the cytoplasm. May be involved in the terminal step of the mRNA transport through the nuclear pore complex (NPC).</text>
</comment>
<keyword evidence="7" id="KW-0906">Nuclear pore complex</keyword>
<evidence type="ECO:0000256" key="4">
    <source>
        <dbReference type="ARBA" id="ARBA00022816"/>
    </source>
</evidence>
<comment type="subcellular location">
    <subcellularLocation>
        <location evidence="1">Nucleus</location>
        <location evidence="1">Nuclear pore complex</location>
    </subcellularLocation>
</comment>
<comment type="similarity">
    <text evidence="2">Belongs to the GLE1 family.</text>
</comment>
<dbReference type="Pfam" id="PF07817">
    <property type="entry name" value="GLE1"/>
    <property type="match status" value="1"/>
</dbReference>
<accession>A0A7T8HIL2</accession>
<evidence type="ECO:0000313" key="13">
    <source>
        <dbReference type="EMBL" id="QQP50594.1"/>
    </source>
</evidence>